<dbReference type="Proteomes" id="UP000814176">
    <property type="component" value="Unassembled WGS sequence"/>
</dbReference>
<feature type="compositionally biased region" description="Polar residues" evidence="1">
    <location>
        <begin position="257"/>
        <end position="274"/>
    </location>
</feature>
<evidence type="ECO:0008006" key="4">
    <source>
        <dbReference type="Google" id="ProtNLM"/>
    </source>
</evidence>
<proteinExistence type="predicted"/>
<gene>
    <name evidence="2" type="ORF">C8Q71DRAFT_912217</name>
</gene>
<dbReference type="GeneID" id="72009912"/>
<evidence type="ECO:0000256" key="1">
    <source>
        <dbReference type="SAM" id="MobiDB-lite"/>
    </source>
</evidence>
<evidence type="ECO:0000313" key="2">
    <source>
        <dbReference type="EMBL" id="KAH9828696.1"/>
    </source>
</evidence>
<reference evidence="2 3" key="1">
    <citation type="journal article" date="2021" name="Environ. Microbiol.">
        <title>Gene family expansions and transcriptome signatures uncover fungal adaptations to wood decay.</title>
        <authorList>
            <person name="Hage H."/>
            <person name="Miyauchi S."/>
            <person name="Viragh M."/>
            <person name="Drula E."/>
            <person name="Min B."/>
            <person name="Chaduli D."/>
            <person name="Navarro D."/>
            <person name="Favel A."/>
            <person name="Norest M."/>
            <person name="Lesage-Meessen L."/>
            <person name="Balint B."/>
            <person name="Merenyi Z."/>
            <person name="de Eugenio L."/>
            <person name="Morin E."/>
            <person name="Martinez A.T."/>
            <person name="Baldrian P."/>
            <person name="Stursova M."/>
            <person name="Martinez M.J."/>
            <person name="Novotny C."/>
            <person name="Magnuson J.K."/>
            <person name="Spatafora J.W."/>
            <person name="Maurice S."/>
            <person name="Pangilinan J."/>
            <person name="Andreopoulos W."/>
            <person name="LaButti K."/>
            <person name="Hundley H."/>
            <person name="Na H."/>
            <person name="Kuo A."/>
            <person name="Barry K."/>
            <person name="Lipzen A."/>
            <person name="Henrissat B."/>
            <person name="Riley R."/>
            <person name="Ahrendt S."/>
            <person name="Nagy L.G."/>
            <person name="Grigoriev I.V."/>
            <person name="Martin F."/>
            <person name="Rosso M.N."/>
        </authorList>
    </citation>
    <scope>NUCLEOTIDE SEQUENCE [LARGE SCALE GENOMIC DNA]</scope>
    <source>
        <strain evidence="2 3">CIRM-BRFM 1785</strain>
    </source>
</reference>
<feature type="compositionally biased region" description="Basic and acidic residues" evidence="1">
    <location>
        <begin position="97"/>
        <end position="114"/>
    </location>
</feature>
<feature type="compositionally biased region" description="Low complexity" evidence="1">
    <location>
        <begin position="325"/>
        <end position="344"/>
    </location>
</feature>
<sequence>MTAGICCGRWHECKEHHTRLVHQQTAKVLFKSDERMVHVERDKVTMRFHCPRCEKSYPDPKTLRKHCRGQLVDCRLRNNGRKQSKQGMAHRHRSRSRSPDDTSAHSSDESHVSRDTGAMASTSTRPVRRGGTHTTRTQRALVRGYWEDEYTVHQITEYMNLTRRDTWHAIKNQSGDNLDEDEDYRNGTIGDVINVENLLLDIEPQGKASIKGEEEDIEEVDEKVDMDIQSDNDELEYVDVEMLGIQPIGPGSRGAAQRNQQHPQVSPVVTSPSQAVDPVRAPTSLKTNTNVKDDPQFPVPTTPLSTPDFARRAAGSNTPRDAAQSSHNNTGTSSSSTASSENGTARLDRQISPIQAFLGQLKRPLSHLTGAFTDFGVSTEEDLDVLSVLKDQWVLLQTFLCDTKKATYFEWMILKAGLELRAAWQTSCK</sequence>
<keyword evidence="3" id="KW-1185">Reference proteome</keyword>
<dbReference type="RefSeq" id="XP_047772352.1">
    <property type="nucleotide sequence ID" value="XM_047929180.1"/>
</dbReference>
<accession>A0ABQ8JXH8</accession>
<feature type="region of interest" description="Disordered" evidence="1">
    <location>
        <begin position="246"/>
        <end position="344"/>
    </location>
</feature>
<evidence type="ECO:0000313" key="3">
    <source>
        <dbReference type="Proteomes" id="UP000814176"/>
    </source>
</evidence>
<comment type="caution">
    <text evidence="2">The sequence shown here is derived from an EMBL/GenBank/DDBJ whole genome shotgun (WGS) entry which is preliminary data.</text>
</comment>
<feature type="compositionally biased region" description="Basic residues" evidence="1">
    <location>
        <begin position="78"/>
        <end position="96"/>
    </location>
</feature>
<organism evidence="2 3">
    <name type="scientific">Rhodofomes roseus</name>
    <dbReference type="NCBI Taxonomy" id="34475"/>
    <lineage>
        <taxon>Eukaryota</taxon>
        <taxon>Fungi</taxon>
        <taxon>Dikarya</taxon>
        <taxon>Basidiomycota</taxon>
        <taxon>Agaricomycotina</taxon>
        <taxon>Agaricomycetes</taxon>
        <taxon>Polyporales</taxon>
        <taxon>Rhodofomes</taxon>
    </lineage>
</organism>
<feature type="region of interest" description="Disordered" evidence="1">
    <location>
        <begin position="78"/>
        <end position="136"/>
    </location>
</feature>
<protein>
    <recommendedName>
        <fullName evidence="4">C2H2-type domain-containing protein</fullName>
    </recommendedName>
</protein>
<dbReference type="EMBL" id="JADCUA010000050">
    <property type="protein sequence ID" value="KAH9828696.1"/>
    <property type="molecule type" value="Genomic_DNA"/>
</dbReference>
<name>A0ABQ8JXH8_9APHY</name>